<evidence type="ECO:0000313" key="3">
    <source>
        <dbReference type="Proteomes" id="UP000030765"/>
    </source>
</evidence>
<dbReference type="AlphaFoldDB" id="A0A084VB44"/>
<dbReference type="EMBL" id="KE524276">
    <property type="protein sequence ID" value="KFB35188.1"/>
    <property type="molecule type" value="Genomic_DNA"/>
</dbReference>
<name>A0A084VB44_ANOSI</name>
<proteinExistence type="predicted"/>
<sequence>MSFSGTASNCVEFSERRRIITGGVEKCPPASRRLVITERAVSCHRMSTVRSKRLKISGRECFHERDADASAEVE</sequence>
<dbReference type="EMBL" id="ATLV01005280">
    <property type="status" value="NOT_ANNOTATED_CDS"/>
    <property type="molecule type" value="Genomic_DNA"/>
</dbReference>
<dbReference type="Proteomes" id="UP000030765">
    <property type="component" value="Unassembled WGS sequence"/>
</dbReference>
<gene>
    <name evidence="1" type="ORF">ZHAS_00001184</name>
</gene>
<dbReference type="EnsemblMetazoa" id="ASIC001184-RA">
    <property type="protein sequence ID" value="ASIC001184-PA"/>
    <property type="gene ID" value="ASIC001184"/>
</dbReference>
<dbReference type="VEuPathDB" id="VectorBase:ASIC001184"/>
<reference evidence="2" key="2">
    <citation type="submission" date="2020-05" db="UniProtKB">
        <authorList>
            <consortium name="EnsemblMetazoa"/>
        </authorList>
    </citation>
    <scope>IDENTIFICATION</scope>
</reference>
<accession>A0A084VB44</accession>
<reference evidence="1 3" key="1">
    <citation type="journal article" date="2014" name="BMC Genomics">
        <title>Genome sequence of Anopheles sinensis provides insight into genetics basis of mosquito competence for malaria parasites.</title>
        <authorList>
            <person name="Zhou D."/>
            <person name="Zhang D."/>
            <person name="Ding G."/>
            <person name="Shi L."/>
            <person name="Hou Q."/>
            <person name="Ye Y."/>
            <person name="Xu Y."/>
            <person name="Zhou H."/>
            <person name="Xiong C."/>
            <person name="Li S."/>
            <person name="Yu J."/>
            <person name="Hong S."/>
            <person name="Yu X."/>
            <person name="Zou P."/>
            <person name="Chen C."/>
            <person name="Chang X."/>
            <person name="Wang W."/>
            <person name="Lv Y."/>
            <person name="Sun Y."/>
            <person name="Ma L."/>
            <person name="Shen B."/>
            <person name="Zhu C."/>
        </authorList>
    </citation>
    <scope>NUCLEOTIDE SEQUENCE [LARGE SCALE GENOMIC DNA]</scope>
</reference>
<keyword evidence="3" id="KW-1185">Reference proteome</keyword>
<protein>
    <submittedName>
        <fullName evidence="1 2">Uncharacterized protein</fullName>
    </submittedName>
</protein>
<evidence type="ECO:0000313" key="2">
    <source>
        <dbReference type="EnsemblMetazoa" id="ASIC001184-PA"/>
    </source>
</evidence>
<organism evidence="1">
    <name type="scientific">Anopheles sinensis</name>
    <name type="common">Mosquito</name>
    <dbReference type="NCBI Taxonomy" id="74873"/>
    <lineage>
        <taxon>Eukaryota</taxon>
        <taxon>Metazoa</taxon>
        <taxon>Ecdysozoa</taxon>
        <taxon>Arthropoda</taxon>
        <taxon>Hexapoda</taxon>
        <taxon>Insecta</taxon>
        <taxon>Pterygota</taxon>
        <taxon>Neoptera</taxon>
        <taxon>Endopterygota</taxon>
        <taxon>Diptera</taxon>
        <taxon>Nematocera</taxon>
        <taxon>Culicoidea</taxon>
        <taxon>Culicidae</taxon>
        <taxon>Anophelinae</taxon>
        <taxon>Anopheles</taxon>
    </lineage>
</organism>
<evidence type="ECO:0000313" key="1">
    <source>
        <dbReference type="EMBL" id="KFB35188.1"/>
    </source>
</evidence>